<dbReference type="PANTHER" id="PTHR37783:SF1">
    <property type="entry name" value="MEMBRANE PROTEIN, PUTATIVE (AFU_ORTHOLOGUE AFUA_1G04315)-RELATED"/>
    <property type="match status" value="1"/>
</dbReference>
<reference evidence="2 3" key="1">
    <citation type="journal article" date="2011" name="Proc. Natl. Acad. Sci. U.S.A.">
        <title>Genome and transcriptome analyses of the mountain pine beetle-fungal symbiont Grosmannia clavigera, a lodgepole pine pathogen.</title>
        <authorList>
            <person name="DiGuistini S."/>
            <person name="Wang Y."/>
            <person name="Liao N.Y."/>
            <person name="Taylor G."/>
            <person name="Tanguay P."/>
            <person name="Feau N."/>
            <person name="Henrissat B."/>
            <person name="Chan S.K."/>
            <person name="Hesse-Orce U."/>
            <person name="Alamouti S.M."/>
            <person name="Tsui C.K.M."/>
            <person name="Docking R.T."/>
            <person name="Levasseur A."/>
            <person name="Haridas S."/>
            <person name="Robertson G."/>
            <person name="Birol I."/>
            <person name="Holt R.A."/>
            <person name="Marra M.A."/>
            <person name="Hamelin R.C."/>
            <person name="Hirst M."/>
            <person name="Jones S.J.M."/>
            <person name="Bohlmann J."/>
            <person name="Breuil C."/>
        </authorList>
    </citation>
    <scope>NUCLEOTIDE SEQUENCE [LARGE SCALE GENOMIC DNA]</scope>
    <source>
        <strain evidence="3">kw1407 / UAMH 11150</strain>
    </source>
</reference>
<dbReference type="GeneID" id="25981479"/>
<dbReference type="HOGENOM" id="CLU_081019_0_0_1"/>
<dbReference type="Pfam" id="PF10615">
    <property type="entry name" value="DUF2470"/>
    <property type="match status" value="1"/>
</dbReference>
<keyword evidence="3" id="KW-1185">Reference proteome</keyword>
<dbReference type="InParanoid" id="F0XRT6"/>
<dbReference type="InterPro" id="IPR037119">
    <property type="entry name" value="Haem_oxidase_HugZ-like_sf"/>
</dbReference>
<sequence length="261" mass="28907">MAEIDDKSRQQVLRHMNANHRLDLGLYLRHVNGLSAQQLAAEGEPEMLDIDLQTIRIRTATSGRVYVILIKPSMTSWAECRTRLVSMAKEARIAYGIPLPEYDSLDKKPAMSVIPYHLPVGADYVVLGGVVIYAVMAVLVFTGHDNGPANVWSKAMTSLGVPPPSSITSTSGSLAVKLSTTIGGSSGFRRVVHAILRPMVAIHLTEVWWLDRTRLAPHKMRRGSRDWILWTVSTFWEGFRAFGRFDTMVAAKAASAEPRKP</sequence>
<protein>
    <recommendedName>
        <fullName evidence="1">DUF2470 domain-containing protein</fullName>
    </recommendedName>
</protein>
<dbReference type="RefSeq" id="XP_014169001.1">
    <property type="nucleotide sequence ID" value="XM_014313526.1"/>
</dbReference>
<dbReference type="Proteomes" id="UP000007796">
    <property type="component" value="Unassembled WGS sequence"/>
</dbReference>
<proteinExistence type="predicted"/>
<gene>
    <name evidence="2" type="ORF">CMQ_7886</name>
</gene>
<accession>F0XRT6</accession>
<evidence type="ECO:0000313" key="2">
    <source>
        <dbReference type="EMBL" id="EFW99518.1"/>
    </source>
</evidence>
<feature type="domain" description="DUF2470" evidence="1">
    <location>
        <begin position="10"/>
        <end position="87"/>
    </location>
</feature>
<dbReference type="Gene3D" id="3.20.180.10">
    <property type="entry name" value="PNP-oxidase-like"/>
    <property type="match status" value="1"/>
</dbReference>
<name>F0XRT6_GROCL</name>
<dbReference type="AlphaFoldDB" id="F0XRT6"/>
<dbReference type="OrthoDB" id="5553410at2759"/>
<dbReference type="PANTHER" id="PTHR37783">
    <property type="entry name" value="MEMBRANE PROTEIN, PUTATIVE (AFU_ORTHOLOGUE AFUA_1G04315)-RELATED"/>
    <property type="match status" value="1"/>
</dbReference>
<organism evidence="3">
    <name type="scientific">Grosmannia clavigera (strain kw1407 / UAMH 11150)</name>
    <name type="common">Blue stain fungus</name>
    <name type="synonym">Graphiocladiella clavigera</name>
    <dbReference type="NCBI Taxonomy" id="655863"/>
    <lineage>
        <taxon>Eukaryota</taxon>
        <taxon>Fungi</taxon>
        <taxon>Dikarya</taxon>
        <taxon>Ascomycota</taxon>
        <taxon>Pezizomycotina</taxon>
        <taxon>Sordariomycetes</taxon>
        <taxon>Sordariomycetidae</taxon>
        <taxon>Ophiostomatales</taxon>
        <taxon>Ophiostomataceae</taxon>
        <taxon>Leptographium</taxon>
    </lineage>
</organism>
<evidence type="ECO:0000313" key="3">
    <source>
        <dbReference type="Proteomes" id="UP000007796"/>
    </source>
</evidence>
<dbReference type="EMBL" id="GL629990">
    <property type="protein sequence ID" value="EFW99518.1"/>
    <property type="molecule type" value="Genomic_DNA"/>
</dbReference>
<evidence type="ECO:0000259" key="1">
    <source>
        <dbReference type="Pfam" id="PF10615"/>
    </source>
</evidence>
<dbReference type="eggNOG" id="ENOG502RZUI">
    <property type="taxonomic scope" value="Eukaryota"/>
</dbReference>
<dbReference type="InterPro" id="IPR019595">
    <property type="entry name" value="DUF2470"/>
</dbReference>